<name>A0A811UB16_CERCA</name>
<dbReference type="Proteomes" id="UP000606786">
    <property type="component" value="Unassembled WGS sequence"/>
</dbReference>
<gene>
    <name evidence="1" type="ORF">CCAP1982_LOCUS4240</name>
</gene>
<keyword evidence="2" id="KW-1185">Reference proteome</keyword>
<dbReference type="EMBL" id="CAJHJT010000001">
    <property type="protein sequence ID" value="CAD6995528.1"/>
    <property type="molecule type" value="Genomic_DNA"/>
</dbReference>
<dbReference type="InterPro" id="IPR036397">
    <property type="entry name" value="RNaseH_sf"/>
</dbReference>
<proteinExistence type="predicted"/>
<dbReference type="GO" id="GO:0003676">
    <property type="term" value="F:nucleic acid binding"/>
    <property type="evidence" value="ECO:0007669"/>
    <property type="project" value="InterPro"/>
</dbReference>
<organism evidence="1 2">
    <name type="scientific">Ceratitis capitata</name>
    <name type="common">Mediterranean fruit fly</name>
    <name type="synonym">Tephritis capitata</name>
    <dbReference type="NCBI Taxonomy" id="7213"/>
    <lineage>
        <taxon>Eukaryota</taxon>
        <taxon>Metazoa</taxon>
        <taxon>Ecdysozoa</taxon>
        <taxon>Arthropoda</taxon>
        <taxon>Hexapoda</taxon>
        <taxon>Insecta</taxon>
        <taxon>Pterygota</taxon>
        <taxon>Neoptera</taxon>
        <taxon>Endopterygota</taxon>
        <taxon>Diptera</taxon>
        <taxon>Brachycera</taxon>
        <taxon>Muscomorpha</taxon>
        <taxon>Tephritoidea</taxon>
        <taxon>Tephritidae</taxon>
        <taxon>Ceratitis</taxon>
        <taxon>Ceratitis</taxon>
    </lineage>
</organism>
<protein>
    <submittedName>
        <fullName evidence="1">(Mediterranean fruit fly) hypothetical protein</fullName>
    </submittedName>
</protein>
<reference evidence="1" key="1">
    <citation type="submission" date="2020-11" db="EMBL/GenBank/DDBJ databases">
        <authorList>
            <person name="Whitehead M."/>
        </authorList>
    </citation>
    <scope>NUCLEOTIDE SEQUENCE</scope>
    <source>
        <strain evidence="1">EGII</strain>
    </source>
</reference>
<evidence type="ECO:0000313" key="2">
    <source>
        <dbReference type="Proteomes" id="UP000606786"/>
    </source>
</evidence>
<accession>A0A811UB16</accession>
<feature type="non-terminal residue" evidence="1">
    <location>
        <position position="57"/>
    </location>
</feature>
<evidence type="ECO:0000313" key="1">
    <source>
        <dbReference type="EMBL" id="CAD6995528.1"/>
    </source>
</evidence>
<comment type="caution">
    <text evidence="1">The sequence shown here is derived from an EMBL/GenBank/DDBJ whole genome shotgun (WGS) entry which is preliminary data.</text>
</comment>
<dbReference type="AlphaFoldDB" id="A0A811UB16"/>
<dbReference type="Gene3D" id="3.30.420.10">
    <property type="entry name" value="Ribonuclease H-like superfamily/Ribonuclease H"/>
    <property type="match status" value="1"/>
</dbReference>
<sequence length="57" mass="6658">MHHLGCERNDIKHINTAVRAPRANSRVKLANQTILHYLRSSNKNPNEWGLILRRPMD</sequence>